<evidence type="ECO:0000313" key="1">
    <source>
        <dbReference type="EMBL" id="RIX31158.1"/>
    </source>
</evidence>
<evidence type="ECO:0008006" key="3">
    <source>
        <dbReference type="Google" id="ProtNLM"/>
    </source>
</evidence>
<accession>A0A3A1U7Y0</accession>
<dbReference type="InterPro" id="IPR019646">
    <property type="entry name" value="Aminoglyc_AdlTrfase"/>
</dbReference>
<dbReference type="Pfam" id="PF10706">
    <property type="entry name" value="Aminoglyc_resit"/>
    <property type="match status" value="1"/>
</dbReference>
<evidence type="ECO:0000313" key="2">
    <source>
        <dbReference type="Proteomes" id="UP000265742"/>
    </source>
</evidence>
<dbReference type="Gene3D" id="3.90.1140.10">
    <property type="entry name" value="Cyclic phosphodiesterase"/>
    <property type="match status" value="1"/>
</dbReference>
<reference evidence="2" key="1">
    <citation type="submission" date="2018-09" db="EMBL/GenBank/DDBJ databases">
        <authorList>
            <person name="Kim I."/>
        </authorList>
    </citation>
    <scope>NUCLEOTIDE SEQUENCE [LARGE SCALE GENOMIC DNA]</scope>
    <source>
        <strain evidence="2">DD4a</strain>
    </source>
</reference>
<proteinExistence type="predicted"/>
<keyword evidence="2" id="KW-1185">Reference proteome</keyword>
<protein>
    <recommendedName>
        <fullName evidence="3">Nucleotidyltransferase family protein</fullName>
    </recommendedName>
</protein>
<gene>
    <name evidence="1" type="ORF">D1781_07295</name>
</gene>
<dbReference type="SUPFAM" id="SSF55144">
    <property type="entry name" value="LigT-like"/>
    <property type="match status" value="1"/>
</dbReference>
<dbReference type="Gene3D" id="3.30.460.40">
    <property type="match status" value="1"/>
</dbReference>
<dbReference type="Pfam" id="PF13563">
    <property type="entry name" value="2_5_RNA_ligase2"/>
    <property type="match status" value="1"/>
</dbReference>
<name>A0A3A1U7Y0_9MICO</name>
<comment type="caution">
    <text evidence="1">The sequence shown here is derived from an EMBL/GenBank/DDBJ whole genome shotgun (WGS) entry which is preliminary data.</text>
</comment>
<dbReference type="AlphaFoldDB" id="A0A3A1U7Y0"/>
<dbReference type="Proteomes" id="UP000265742">
    <property type="component" value="Unassembled WGS sequence"/>
</dbReference>
<dbReference type="EMBL" id="QXTG01000001">
    <property type="protein sequence ID" value="RIX31158.1"/>
    <property type="molecule type" value="Genomic_DNA"/>
</dbReference>
<organism evidence="1 2">
    <name type="scientific">Amnibacterium setariae</name>
    <dbReference type="NCBI Taxonomy" id="2306585"/>
    <lineage>
        <taxon>Bacteria</taxon>
        <taxon>Bacillati</taxon>
        <taxon>Actinomycetota</taxon>
        <taxon>Actinomycetes</taxon>
        <taxon>Micrococcales</taxon>
        <taxon>Microbacteriaceae</taxon>
        <taxon>Amnibacterium</taxon>
    </lineage>
</organism>
<sequence>MVLPLEPLEVGDVVDRAAWPAHVTLVGNAVLTDGATDTAAAVLRAFAAATPPLSGVVAEEAWFEPAASVRVDLVDAPALHVAHTALLTAFERHVEGYALLLPTHGRAGYRPHRTVTAGARPAPGDVLAFPEALLVELDPPGMPGRALILARWPLGGAAGATEVDAGEVHRVLDVLADAPRWVIGGWGVDALAGERTRPHHDLDLLVEADDLAAVLAALDRAGYRPGFVWSENRWQGEGDRLLPSAFAAVDDAGREVDVHAVRFDGDRPVPVSASSVVLPVGALGATGRIGGRVVRCATADAELVMHEGYPLPERQEADVALLRRLAAG</sequence>
<dbReference type="InterPro" id="IPR009097">
    <property type="entry name" value="Cyclic_Pdiesterase"/>
</dbReference>